<evidence type="ECO:0000313" key="2">
    <source>
        <dbReference type="Proteomes" id="UP000078540"/>
    </source>
</evidence>
<evidence type="ECO:0000313" key="1">
    <source>
        <dbReference type="EMBL" id="KYM80248.1"/>
    </source>
</evidence>
<dbReference type="AlphaFoldDB" id="A0A195B6V5"/>
<name>A0A195B6V5_9HYME</name>
<protein>
    <submittedName>
        <fullName evidence="1">Uncharacterized protein</fullName>
    </submittedName>
</protein>
<gene>
    <name evidence="1" type="ORF">ALC53_09342</name>
</gene>
<sequence>MNRSRSLRWRLIAPAPHRAADRMTGCASTHAKFRSSRIRLFSSSSIRDETNERALYLVKLGICYLFIPLDRVKKKIMTDRTSVEVRVTSILFLITAAASTASRPFELSTLRSHVRFRMRMWYARSQAEVFNTLASVTRSLHQDCTFSSRGA</sequence>
<accession>A0A195B6V5</accession>
<reference evidence="1 2" key="1">
    <citation type="submission" date="2015-09" db="EMBL/GenBank/DDBJ databases">
        <title>Atta colombica WGS genome.</title>
        <authorList>
            <person name="Nygaard S."/>
            <person name="Hu H."/>
            <person name="Boomsma J."/>
            <person name="Zhang G."/>
        </authorList>
    </citation>
    <scope>NUCLEOTIDE SEQUENCE [LARGE SCALE GENOMIC DNA]</scope>
    <source>
        <strain evidence="1">Treedump-2</strain>
        <tissue evidence="1">Whole body</tissue>
    </source>
</reference>
<dbReference type="EMBL" id="KQ976574">
    <property type="protein sequence ID" value="KYM80248.1"/>
    <property type="molecule type" value="Genomic_DNA"/>
</dbReference>
<organism evidence="1 2">
    <name type="scientific">Atta colombica</name>
    <dbReference type="NCBI Taxonomy" id="520822"/>
    <lineage>
        <taxon>Eukaryota</taxon>
        <taxon>Metazoa</taxon>
        <taxon>Ecdysozoa</taxon>
        <taxon>Arthropoda</taxon>
        <taxon>Hexapoda</taxon>
        <taxon>Insecta</taxon>
        <taxon>Pterygota</taxon>
        <taxon>Neoptera</taxon>
        <taxon>Endopterygota</taxon>
        <taxon>Hymenoptera</taxon>
        <taxon>Apocrita</taxon>
        <taxon>Aculeata</taxon>
        <taxon>Formicoidea</taxon>
        <taxon>Formicidae</taxon>
        <taxon>Myrmicinae</taxon>
        <taxon>Atta</taxon>
    </lineage>
</organism>
<dbReference type="Proteomes" id="UP000078540">
    <property type="component" value="Unassembled WGS sequence"/>
</dbReference>
<keyword evidence="2" id="KW-1185">Reference proteome</keyword>
<proteinExistence type="predicted"/>